<dbReference type="EMBL" id="MHUV01000005">
    <property type="protein sequence ID" value="OHA82576.1"/>
    <property type="molecule type" value="Genomic_DNA"/>
</dbReference>
<evidence type="ECO:0000313" key="4">
    <source>
        <dbReference type="Proteomes" id="UP000178817"/>
    </source>
</evidence>
<dbReference type="STRING" id="1802726.A3B07_01415"/>
<dbReference type="Gene3D" id="3.40.1440.10">
    <property type="entry name" value="GIY-YIG endonuclease"/>
    <property type="match status" value="1"/>
</dbReference>
<dbReference type="PANTHER" id="PTHR34477">
    <property type="entry name" value="UPF0213 PROTEIN YHBQ"/>
    <property type="match status" value="1"/>
</dbReference>
<feature type="domain" description="GIY-YIG" evidence="2">
    <location>
        <begin position="1"/>
        <end position="79"/>
    </location>
</feature>
<dbReference type="InterPro" id="IPR050190">
    <property type="entry name" value="UPF0213_domain"/>
</dbReference>
<gene>
    <name evidence="3" type="ORF">A3B07_01415</name>
</gene>
<comment type="similarity">
    <text evidence="1">Belongs to the UPF0213 family.</text>
</comment>
<dbReference type="InterPro" id="IPR000305">
    <property type="entry name" value="GIY-YIG_endonuc"/>
</dbReference>
<evidence type="ECO:0000313" key="3">
    <source>
        <dbReference type="EMBL" id="OHA82576.1"/>
    </source>
</evidence>
<reference evidence="3 4" key="1">
    <citation type="journal article" date="2016" name="Nat. Commun.">
        <title>Thousands of microbial genomes shed light on interconnected biogeochemical processes in an aquifer system.</title>
        <authorList>
            <person name="Anantharaman K."/>
            <person name="Brown C.T."/>
            <person name="Hug L.A."/>
            <person name="Sharon I."/>
            <person name="Castelle C.J."/>
            <person name="Probst A.J."/>
            <person name="Thomas B.C."/>
            <person name="Singh A."/>
            <person name="Wilkins M.J."/>
            <person name="Karaoz U."/>
            <person name="Brodie E.L."/>
            <person name="Williams K.H."/>
            <person name="Hubbard S.S."/>
            <person name="Banfield J.F."/>
        </authorList>
    </citation>
    <scope>NUCLEOTIDE SEQUENCE [LARGE SCALE GENOMIC DNA]</scope>
</reference>
<proteinExistence type="inferred from homology"/>
<dbReference type="InterPro" id="IPR035901">
    <property type="entry name" value="GIY-YIG_endonuc_sf"/>
</dbReference>
<dbReference type="Pfam" id="PF01541">
    <property type="entry name" value="GIY-YIG"/>
    <property type="match status" value="1"/>
</dbReference>
<name>A0A1G2SC22_9BACT</name>
<protein>
    <recommendedName>
        <fullName evidence="2">GIY-YIG domain-containing protein</fullName>
    </recommendedName>
</protein>
<dbReference type="PROSITE" id="PS50164">
    <property type="entry name" value="GIY_YIG"/>
    <property type="match status" value="1"/>
</dbReference>
<accession>A0A1G2SC22</accession>
<sequence>MPYFVYILMSERDKRLYVGCTHNVEQRLKAHQSGKVIATKQRRPLLLIHSEKFLSKTEAFTRERFLKSLWGAREKRKIFQNYVSKIGHTL</sequence>
<dbReference type="SUPFAM" id="SSF82771">
    <property type="entry name" value="GIY-YIG endonuclease"/>
    <property type="match status" value="1"/>
</dbReference>
<dbReference type="CDD" id="cd10449">
    <property type="entry name" value="GIY-YIG_SLX1_like"/>
    <property type="match status" value="1"/>
</dbReference>
<evidence type="ECO:0000259" key="2">
    <source>
        <dbReference type="PROSITE" id="PS50164"/>
    </source>
</evidence>
<dbReference type="AlphaFoldDB" id="A0A1G2SC22"/>
<dbReference type="Proteomes" id="UP000178817">
    <property type="component" value="Unassembled WGS sequence"/>
</dbReference>
<evidence type="ECO:0000256" key="1">
    <source>
        <dbReference type="ARBA" id="ARBA00007435"/>
    </source>
</evidence>
<organism evidence="3 4">
    <name type="scientific">Candidatus Yonathbacteria bacterium RIFCSPLOWO2_01_FULL_43_27</name>
    <dbReference type="NCBI Taxonomy" id="1802726"/>
    <lineage>
        <taxon>Bacteria</taxon>
        <taxon>Candidatus Yonathiibacteriota</taxon>
    </lineage>
</organism>
<comment type="caution">
    <text evidence="3">The sequence shown here is derived from an EMBL/GenBank/DDBJ whole genome shotgun (WGS) entry which is preliminary data.</text>
</comment>
<dbReference type="PANTHER" id="PTHR34477:SF1">
    <property type="entry name" value="UPF0213 PROTEIN YHBQ"/>
    <property type="match status" value="1"/>
</dbReference>